<evidence type="ECO:0000313" key="3">
    <source>
        <dbReference type="Proteomes" id="UP001377337"/>
    </source>
</evidence>
<evidence type="ECO:0000313" key="2">
    <source>
        <dbReference type="EMBL" id="WXB97277.1"/>
    </source>
</evidence>
<keyword evidence="3" id="KW-1185">Reference proteome</keyword>
<keyword evidence="1" id="KW-0812">Transmembrane</keyword>
<proteinExistence type="predicted"/>
<evidence type="ECO:0000256" key="1">
    <source>
        <dbReference type="SAM" id="Phobius"/>
    </source>
</evidence>
<accession>A0ABZ2NIC4</accession>
<sequence>MAKLPKEGEFPNERDFFYIVSFLIIVVIFIVSHRLSDNTDVVAYVGFAGTIVSILLAVIAIIYSFYQSSTYENSTKKLDITANKIENITNELSEVAKIGGNIADLKGIVEKIDNTVTNIDSNFYEEMNKKPHSSSYNSVQILPSNDDNDLETAFNYDRKYFEKVTSNLTVLAAVVVVWIQKSYKLNVNFNIKDCTRFFVEDIMLEQDKNRLLGFENAINGLLIAYEHLYFFDLKKLNEEEFKVNSFDKNLSDVIDDRPTEWSILEKHFDGIETLIKHKGRY</sequence>
<dbReference type="RefSeq" id="WP_338779558.1">
    <property type="nucleotide sequence ID" value="NZ_CP147407.1"/>
</dbReference>
<protein>
    <submittedName>
        <fullName evidence="2">Uncharacterized protein</fullName>
    </submittedName>
</protein>
<dbReference type="Proteomes" id="UP001377337">
    <property type="component" value="Chromosome"/>
</dbReference>
<gene>
    <name evidence="2" type="ORF">WCV65_01855</name>
</gene>
<name>A0ABZ2NIC4_9BACI</name>
<organism evidence="2 3">
    <name type="scientific">Metabacillus sediminis</name>
    <dbReference type="NCBI Taxonomy" id="3117746"/>
    <lineage>
        <taxon>Bacteria</taxon>
        <taxon>Bacillati</taxon>
        <taxon>Bacillota</taxon>
        <taxon>Bacilli</taxon>
        <taxon>Bacillales</taxon>
        <taxon>Bacillaceae</taxon>
        <taxon>Metabacillus</taxon>
    </lineage>
</organism>
<reference evidence="2 3" key="1">
    <citation type="submission" date="2024-02" db="EMBL/GenBank/DDBJ databases">
        <title>Seven novel Bacillus-like species.</title>
        <authorList>
            <person name="Liu G."/>
        </authorList>
    </citation>
    <scope>NUCLEOTIDE SEQUENCE [LARGE SCALE GENOMIC DNA]</scope>
    <source>
        <strain evidence="2 3">FJAT-52054</strain>
    </source>
</reference>
<feature type="transmembrane region" description="Helical" evidence="1">
    <location>
        <begin position="16"/>
        <end position="35"/>
    </location>
</feature>
<dbReference type="EMBL" id="CP147407">
    <property type="protein sequence ID" value="WXB97277.1"/>
    <property type="molecule type" value="Genomic_DNA"/>
</dbReference>
<keyword evidence="1" id="KW-0472">Membrane</keyword>
<feature type="transmembrane region" description="Helical" evidence="1">
    <location>
        <begin position="41"/>
        <end position="66"/>
    </location>
</feature>
<keyword evidence="1" id="KW-1133">Transmembrane helix</keyword>